<evidence type="ECO:0000256" key="9">
    <source>
        <dbReference type="ARBA" id="ARBA00023136"/>
    </source>
</evidence>
<dbReference type="Pfam" id="PF00777">
    <property type="entry name" value="Glyco_transf_29"/>
    <property type="match status" value="1"/>
</dbReference>
<comment type="subcellular location">
    <subcellularLocation>
        <location evidence="1">Golgi apparatus membrane</location>
        <topology evidence="1">Single-pass type II membrane protein</topology>
    </subcellularLocation>
</comment>
<dbReference type="GO" id="GO:0009846">
    <property type="term" value="P:pollen germination"/>
    <property type="evidence" value="ECO:0007669"/>
    <property type="project" value="UniProtKB-ARBA"/>
</dbReference>
<keyword evidence="7" id="KW-1133">Transmembrane helix</keyword>
<name>A0A7J0GB53_9ERIC</name>
<sequence>MRLLQFVFAVALASGVAAILIYITGVSKPHGPHILSDEDLEALRSLQSSFQKCVSSNGLGLQATSGRDICEITLQFPSETDSKWVRNSTTILTKEFIDALPNGWEDYAWQRINKGILLKRCENKALCMEKLSLVLPETPPYFPRQFGQCAVVGNSGDLLKTRFGKEIDGYDVVIRENGAPIQNYTDYVGTKSTFRLLNRGSSKALDKVAELYDTGKEVLIIKTTIHDIMNKMIQEIPIRNPVYLMLGTSFGSAAKGTGLKALEFALSICDTVDMYGFTVDPGYKEWTRYFSESRKGHTPLQGRAYYQMMECLGLIKIHSPMRPDPNRVIKWVPDRSTVAAARIASEKLLRRVGAGSGDPLGACSIIKKQVRGKRAVVSSLRKAAVEHRKYVKEATMYPLEHDPGHGLLCTVPTS</sequence>
<evidence type="ECO:0000256" key="7">
    <source>
        <dbReference type="ARBA" id="ARBA00022989"/>
    </source>
</evidence>
<dbReference type="Gene3D" id="3.90.1480.20">
    <property type="entry name" value="Glycosyl transferase family 29"/>
    <property type="match status" value="1"/>
</dbReference>
<evidence type="ECO:0000313" key="12">
    <source>
        <dbReference type="Proteomes" id="UP000585474"/>
    </source>
</evidence>
<evidence type="ECO:0000256" key="10">
    <source>
        <dbReference type="ARBA" id="ARBA00023180"/>
    </source>
</evidence>
<comment type="similarity">
    <text evidence="2">Belongs to the glycosyltransferase 29 family.</text>
</comment>
<evidence type="ECO:0000256" key="4">
    <source>
        <dbReference type="ARBA" id="ARBA00022679"/>
    </source>
</evidence>
<dbReference type="CDD" id="cd19952">
    <property type="entry name" value="GT29"/>
    <property type="match status" value="1"/>
</dbReference>
<evidence type="ECO:0000256" key="1">
    <source>
        <dbReference type="ARBA" id="ARBA00004323"/>
    </source>
</evidence>
<dbReference type="GO" id="GO:0008373">
    <property type="term" value="F:sialyltransferase activity"/>
    <property type="evidence" value="ECO:0007669"/>
    <property type="project" value="InterPro"/>
</dbReference>
<organism evidence="11 12">
    <name type="scientific">Actinidia rufa</name>
    <dbReference type="NCBI Taxonomy" id="165716"/>
    <lineage>
        <taxon>Eukaryota</taxon>
        <taxon>Viridiplantae</taxon>
        <taxon>Streptophyta</taxon>
        <taxon>Embryophyta</taxon>
        <taxon>Tracheophyta</taxon>
        <taxon>Spermatophyta</taxon>
        <taxon>Magnoliopsida</taxon>
        <taxon>eudicotyledons</taxon>
        <taxon>Gunneridae</taxon>
        <taxon>Pentapetalae</taxon>
        <taxon>asterids</taxon>
        <taxon>Ericales</taxon>
        <taxon>Actinidiaceae</taxon>
        <taxon>Actinidia</taxon>
    </lineage>
</organism>
<keyword evidence="8" id="KW-0333">Golgi apparatus</keyword>
<accession>A0A7J0GB53</accession>
<evidence type="ECO:0000256" key="3">
    <source>
        <dbReference type="ARBA" id="ARBA00022676"/>
    </source>
</evidence>
<proteinExistence type="inferred from homology"/>
<dbReference type="GO" id="GO:0000139">
    <property type="term" value="C:Golgi membrane"/>
    <property type="evidence" value="ECO:0007669"/>
    <property type="project" value="UniProtKB-SubCell"/>
</dbReference>
<dbReference type="EMBL" id="BJWL01000019">
    <property type="protein sequence ID" value="GFZ08024.1"/>
    <property type="molecule type" value="Genomic_DNA"/>
</dbReference>
<dbReference type="FunFam" id="3.90.1480.20:FF:000019">
    <property type="entry name" value="Glycosyl transferase family 29 protein"/>
    <property type="match status" value="1"/>
</dbReference>
<evidence type="ECO:0000256" key="2">
    <source>
        <dbReference type="ARBA" id="ARBA00006003"/>
    </source>
</evidence>
<keyword evidence="9" id="KW-0472">Membrane</keyword>
<dbReference type="PANTHER" id="PTHR47379:SF3">
    <property type="entry name" value="SIALYLTRANSFERASE-LIKE PROTEIN 2"/>
    <property type="match status" value="1"/>
</dbReference>
<keyword evidence="10" id="KW-0325">Glycoprotein</keyword>
<dbReference type="Proteomes" id="UP000585474">
    <property type="component" value="Unassembled WGS sequence"/>
</dbReference>
<dbReference type="InterPro" id="IPR001675">
    <property type="entry name" value="Glyco_trans_29"/>
</dbReference>
<protein>
    <submittedName>
        <fullName evidence="11">Glycosyltransferase family 29 (Sialyltransferase) family protein</fullName>
    </submittedName>
</protein>
<dbReference type="GO" id="GO:0009860">
    <property type="term" value="P:pollen tube growth"/>
    <property type="evidence" value="ECO:0007669"/>
    <property type="project" value="UniProtKB-ARBA"/>
</dbReference>
<evidence type="ECO:0000256" key="5">
    <source>
        <dbReference type="ARBA" id="ARBA00022692"/>
    </source>
</evidence>
<comment type="caution">
    <text evidence="11">The sequence shown here is derived from an EMBL/GenBank/DDBJ whole genome shotgun (WGS) entry which is preliminary data.</text>
</comment>
<reference evidence="11 12" key="1">
    <citation type="submission" date="2019-07" db="EMBL/GenBank/DDBJ databases">
        <title>De Novo Assembly of kiwifruit Actinidia rufa.</title>
        <authorList>
            <person name="Sugita-Konishi S."/>
            <person name="Sato K."/>
            <person name="Mori E."/>
            <person name="Abe Y."/>
            <person name="Kisaki G."/>
            <person name="Hamano K."/>
            <person name="Suezawa K."/>
            <person name="Otani M."/>
            <person name="Fukuda T."/>
            <person name="Manabe T."/>
            <person name="Gomi K."/>
            <person name="Tabuchi M."/>
            <person name="Akimitsu K."/>
            <person name="Kataoka I."/>
        </authorList>
    </citation>
    <scope>NUCLEOTIDE SEQUENCE [LARGE SCALE GENOMIC DNA]</scope>
    <source>
        <strain evidence="12">cv. Fuchu</strain>
    </source>
</reference>
<evidence type="ECO:0000313" key="11">
    <source>
        <dbReference type="EMBL" id="GFZ08024.1"/>
    </source>
</evidence>
<gene>
    <name evidence="11" type="ORF">Acr_19g0009610</name>
</gene>
<evidence type="ECO:0000256" key="8">
    <source>
        <dbReference type="ARBA" id="ARBA00023034"/>
    </source>
</evidence>
<keyword evidence="3 11" id="KW-0328">Glycosyltransferase</keyword>
<dbReference type="OrthoDB" id="10264956at2759"/>
<dbReference type="InterPro" id="IPR038578">
    <property type="entry name" value="GT29-like_sf"/>
</dbReference>
<dbReference type="PANTHER" id="PTHR47379">
    <property type="entry name" value="SIALYLTRANSFERASE-LIKE PROTEIN 2"/>
    <property type="match status" value="1"/>
</dbReference>
<keyword evidence="4 11" id="KW-0808">Transferase</keyword>
<evidence type="ECO:0000256" key="6">
    <source>
        <dbReference type="ARBA" id="ARBA00022968"/>
    </source>
</evidence>
<dbReference type="AlphaFoldDB" id="A0A7J0GB53"/>
<keyword evidence="6" id="KW-0735">Signal-anchor</keyword>
<keyword evidence="5" id="KW-0812">Transmembrane</keyword>
<keyword evidence="12" id="KW-1185">Reference proteome</keyword>